<comment type="caution">
    <text evidence="1">The sequence shown here is derived from an EMBL/GenBank/DDBJ whole genome shotgun (WGS) entry which is preliminary data.</text>
</comment>
<accession>A0ABQ7GA86</accession>
<reference evidence="1" key="1">
    <citation type="submission" date="2017-08" db="EMBL/GenBank/DDBJ databases">
        <authorList>
            <person name="Polle J.E."/>
            <person name="Barry K."/>
            <person name="Cushman J."/>
            <person name="Schmutz J."/>
            <person name="Tran D."/>
            <person name="Hathwaick L.T."/>
            <person name="Yim W.C."/>
            <person name="Jenkins J."/>
            <person name="Mckie-Krisberg Z.M."/>
            <person name="Prochnik S."/>
            <person name="Lindquist E."/>
            <person name="Dockter R.B."/>
            <person name="Adam C."/>
            <person name="Molina H."/>
            <person name="Bunkerborg J."/>
            <person name="Jin E."/>
            <person name="Buchheim M."/>
            <person name="Magnuson J."/>
        </authorList>
    </citation>
    <scope>NUCLEOTIDE SEQUENCE</scope>
    <source>
        <strain evidence="1">CCAP 19/18</strain>
    </source>
</reference>
<protein>
    <submittedName>
        <fullName evidence="1">Uncharacterized protein</fullName>
    </submittedName>
</protein>
<name>A0ABQ7GA86_DUNSA</name>
<keyword evidence="2" id="KW-1185">Reference proteome</keyword>
<dbReference type="EMBL" id="MU069942">
    <property type="protein sequence ID" value="KAF5831507.1"/>
    <property type="molecule type" value="Genomic_DNA"/>
</dbReference>
<dbReference type="Proteomes" id="UP000815325">
    <property type="component" value="Unassembled WGS sequence"/>
</dbReference>
<sequence length="73" mass="8269">MQRVLESRGELGALGSGREAAEAAARAFGTTIMWVLQDFWHHNHVIDFWHTAVALAERRWRQQPGLLAPQSCE</sequence>
<gene>
    <name evidence="1" type="ORF">DUNSADRAFT_13011</name>
</gene>
<proteinExistence type="predicted"/>
<evidence type="ECO:0000313" key="2">
    <source>
        <dbReference type="Proteomes" id="UP000815325"/>
    </source>
</evidence>
<evidence type="ECO:0000313" key="1">
    <source>
        <dbReference type="EMBL" id="KAF5831507.1"/>
    </source>
</evidence>
<organism evidence="1 2">
    <name type="scientific">Dunaliella salina</name>
    <name type="common">Green alga</name>
    <name type="synonym">Protococcus salinus</name>
    <dbReference type="NCBI Taxonomy" id="3046"/>
    <lineage>
        <taxon>Eukaryota</taxon>
        <taxon>Viridiplantae</taxon>
        <taxon>Chlorophyta</taxon>
        <taxon>core chlorophytes</taxon>
        <taxon>Chlorophyceae</taxon>
        <taxon>CS clade</taxon>
        <taxon>Chlamydomonadales</taxon>
        <taxon>Dunaliellaceae</taxon>
        <taxon>Dunaliella</taxon>
    </lineage>
</organism>